<sequence length="75" mass="8209">MNWNSLWTMIALVYSAYYLALLAYERWLHRKAAARQAGSVQHYTLEGPSAATGPATPPAPAQPATADPFPHPETN</sequence>
<evidence type="ECO:0000256" key="1">
    <source>
        <dbReference type="SAM" id="MobiDB-lite"/>
    </source>
</evidence>
<name>A0A501VUG2_9BACT</name>
<keyword evidence="2" id="KW-0812">Transmembrane</keyword>
<keyword evidence="2" id="KW-1133">Transmembrane helix</keyword>
<evidence type="ECO:0000256" key="2">
    <source>
        <dbReference type="SAM" id="Phobius"/>
    </source>
</evidence>
<dbReference type="Proteomes" id="UP000316727">
    <property type="component" value="Unassembled WGS sequence"/>
</dbReference>
<reference evidence="3 4" key="1">
    <citation type="submission" date="2019-06" db="EMBL/GenBank/DDBJ databases">
        <title>A novel bacterium of genus Pontibacter, isolated from marine sediment.</title>
        <authorList>
            <person name="Huang H."/>
            <person name="Mo K."/>
            <person name="Hu Y."/>
        </authorList>
    </citation>
    <scope>NUCLEOTIDE SEQUENCE [LARGE SCALE GENOMIC DNA]</scope>
    <source>
        <strain evidence="3 4">HB172049</strain>
    </source>
</reference>
<proteinExistence type="predicted"/>
<feature type="region of interest" description="Disordered" evidence="1">
    <location>
        <begin position="45"/>
        <end position="75"/>
    </location>
</feature>
<dbReference type="RefSeq" id="WP_140624205.1">
    <property type="nucleotide sequence ID" value="NZ_VFRQ01000020.1"/>
</dbReference>
<feature type="transmembrane region" description="Helical" evidence="2">
    <location>
        <begin position="6"/>
        <end position="24"/>
    </location>
</feature>
<dbReference type="AlphaFoldDB" id="A0A501VUG2"/>
<evidence type="ECO:0000313" key="3">
    <source>
        <dbReference type="EMBL" id="TPE39710.1"/>
    </source>
</evidence>
<dbReference type="EMBL" id="VFRQ01000020">
    <property type="protein sequence ID" value="TPE39710.1"/>
    <property type="molecule type" value="Genomic_DNA"/>
</dbReference>
<evidence type="ECO:0008006" key="5">
    <source>
        <dbReference type="Google" id="ProtNLM"/>
    </source>
</evidence>
<organism evidence="3 4">
    <name type="scientific">Pontibacter mangrovi</name>
    <dbReference type="NCBI Taxonomy" id="2589816"/>
    <lineage>
        <taxon>Bacteria</taxon>
        <taxon>Pseudomonadati</taxon>
        <taxon>Bacteroidota</taxon>
        <taxon>Cytophagia</taxon>
        <taxon>Cytophagales</taxon>
        <taxon>Hymenobacteraceae</taxon>
        <taxon>Pontibacter</taxon>
    </lineage>
</organism>
<protein>
    <recommendedName>
        <fullName evidence="5">CcmD family protein</fullName>
    </recommendedName>
</protein>
<keyword evidence="2" id="KW-0472">Membrane</keyword>
<comment type="caution">
    <text evidence="3">The sequence shown here is derived from an EMBL/GenBank/DDBJ whole genome shotgun (WGS) entry which is preliminary data.</text>
</comment>
<accession>A0A501VUG2</accession>
<keyword evidence="4" id="KW-1185">Reference proteome</keyword>
<evidence type="ECO:0000313" key="4">
    <source>
        <dbReference type="Proteomes" id="UP000316727"/>
    </source>
</evidence>
<gene>
    <name evidence="3" type="ORF">FJM65_20710</name>
</gene>